<dbReference type="PANTHER" id="PTHR38037:SF2">
    <property type="entry name" value="ATP-DEPENDENT ZINC PROTEASE DOMAIN-CONTAINING PROTEIN-RELATED"/>
    <property type="match status" value="1"/>
</dbReference>
<keyword evidence="4" id="KW-1185">Reference proteome</keyword>
<evidence type="ECO:0000313" key="3">
    <source>
        <dbReference type="EMBL" id="TWU23512.1"/>
    </source>
</evidence>
<evidence type="ECO:0000259" key="2">
    <source>
        <dbReference type="Pfam" id="PF05618"/>
    </source>
</evidence>
<feature type="domain" description="Retropepsin-like aspartic endopeptidase" evidence="2">
    <location>
        <begin position="137"/>
        <end position="252"/>
    </location>
</feature>
<feature type="region of interest" description="Disordered" evidence="1">
    <location>
        <begin position="39"/>
        <end position="94"/>
    </location>
</feature>
<evidence type="ECO:0000313" key="4">
    <source>
        <dbReference type="Proteomes" id="UP000318437"/>
    </source>
</evidence>
<protein>
    <recommendedName>
        <fullName evidence="2">Retropepsin-like aspartic endopeptidase domain-containing protein</fullName>
    </recommendedName>
</protein>
<proteinExistence type="predicted"/>
<dbReference type="OrthoDB" id="9786585at2"/>
<dbReference type="RefSeq" id="WP_146452023.1">
    <property type="nucleotide sequence ID" value="NZ_SJPS01000006.1"/>
</dbReference>
<name>A0A5C6CH46_9BACT</name>
<accession>A0A5C6CH46</accession>
<dbReference type="SUPFAM" id="SSF50630">
    <property type="entry name" value="Acid proteases"/>
    <property type="match status" value="1"/>
</dbReference>
<evidence type="ECO:0000256" key="1">
    <source>
        <dbReference type="SAM" id="MobiDB-lite"/>
    </source>
</evidence>
<dbReference type="AlphaFoldDB" id="A0A5C6CH46"/>
<sequence>MNNIPRIFGKLRLIDCPRILVILLFGAVATISSSGIAKETPKLAKPSQAESSSKDSKSKLDKTKSKTNLLVSATSARKSRKDKPREELASLDKVDPTGSVLDQVELDDLPKSNARIEKVDKLTIGATARVQESQSELLFEARVDTGAASCSMHCEEWEVDDEAESMEENVGKEIRVLISNDDEESHWVASRIEECVVVKTSEKRETRYKVPMTLRWNDFEKEVVVTLNNRGHMSYPLLLGRNFLEGDFVVDIEMGD</sequence>
<reference evidence="3 4" key="1">
    <citation type="submission" date="2019-02" db="EMBL/GenBank/DDBJ databases">
        <title>Deep-cultivation of Planctomycetes and their phenomic and genomic characterization uncovers novel biology.</title>
        <authorList>
            <person name="Wiegand S."/>
            <person name="Jogler M."/>
            <person name="Boedeker C."/>
            <person name="Pinto D."/>
            <person name="Vollmers J."/>
            <person name="Rivas-Marin E."/>
            <person name="Kohn T."/>
            <person name="Peeters S.H."/>
            <person name="Heuer A."/>
            <person name="Rast P."/>
            <person name="Oberbeckmann S."/>
            <person name="Bunk B."/>
            <person name="Jeske O."/>
            <person name="Meyerdierks A."/>
            <person name="Storesund J.E."/>
            <person name="Kallscheuer N."/>
            <person name="Luecker S."/>
            <person name="Lage O.M."/>
            <person name="Pohl T."/>
            <person name="Merkel B.J."/>
            <person name="Hornburger P."/>
            <person name="Mueller R.-W."/>
            <person name="Bruemmer F."/>
            <person name="Labrenz M."/>
            <person name="Spormann A.M."/>
            <person name="Op Den Camp H."/>
            <person name="Overmann J."/>
            <person name="Amann R."/>
            <person name="Jetten M.S.M."/>
            <person name="Mascher T."/>
            <person name="Medema M.H."/>
            <person name="Devos D.P."/>
            <person name="Kaster A.-K."/>
            <person name="Ovreas L."/>
            <person name="Rohde M."/>
            <person name="Galperin M.Y."/>
            <person name="Jogler C."/>
        </authorList>
    </citation>
    <scope>NUCLEOTIDE SEQUENCE [LARGE SCALE GENOMIC DNA]</scope>
    <source>
        <strain evidence="3 4">Pla144</strain>
    </source>
</reference>
<dbReference type="Gene3D" id="2.40.70.10">
    <property type="entry name" value="Acid Proteases"/>
    <property type="match status" value="1"/>
</dbReference>
<dbReference type="PANTHER" id="PTHR38037">
    <property type="entry name" value="ZN_PROTEASE DOMAIN-CONTAINING PROTEIN"/>
    <property type="match status" value="1"/>
</dbReference>
<gene>
    <name evidence="3" type="ORF">Pla144_36870</name>
</gene>
<dbReference type="InterPro" id="IPR008503">
    <property type="entry name" value="Asp_endopeptidase"/>
</dbReference>
<feature type="compositionally biased region" description="Basic and acidic residues" evidence="1">
    <location>
        <begin position="52"/>
        <end position="64"/>
    </location>
</feature>
<comment type="caution">
    <text evidence="3">The sequence shown here is derived from an EMBL/GenBank/DDBJ whole genome shotgun (WGS) entry which is preliminary data.</text>
</comment>
<organism evidence="3 4">
    <name type="scientific">Bythopirellula polymerisocia</name>
    <dbReference type="NCBI Taxonomy" id="2528003"/>
    <lineage>
        <taxon>Bacteria</taxon>
        <taxon>Pseudomonadati</taxon>
        <taxon>Planctomycetota</taxon>
        <taxon>Planctomycetia</taxon>
        <taxon>Pirellulales</taxon>
        <taxon>Lacipirellulaceae</taxon>
        <taxon>Bythopirellula</taxon>
    </lineage>
</organism>
<feature type="compositionally biased region" description="Basic and acidic residues" evidence="1">
    <location>
        <begin position="83"/>
        <end position="94"/>
    </location>
</feature>
<dbReference type="InterPro" id="IPR021109">
    <property type="entry name" value="Peptidase_aspartic_dom_sf"/>
</dbReference>
<dbReference type="EMBL" id="SJPS01000006">
    <property type="protein sequence ID" value="TWU23512.1"/>
    <property type="molecule type" value="Genomic_DNA"/>
</dbReference>
<dbReference type="Proteomes" id="UP000318437">
    <property type="component" value="Unassembled WGS sequence"/>
</dbReference>
<dbReference type="Pfam" id="PF05618">
    <property type="entry name" value="Zn_protease"/>
    <property type="match status" value="1"/>
</dbReference>